<dbReference type="RefSeq" id="WP_370564910.1">
    <property type="nucleotide sequence ID" value="NZ_JBFWIB010000011.1"/>
</dbReference>
<dbReference type="InterPro" id="IPR014756">
    <property type="entry name" value="Ig_E-set"/>
</dbReference>
<feature type="signal peptide" evidence="8">
    <location>
        <begin position="1"/>
        <end position="17"/>
    </location>
</feature>
<feature type="domain" description="Glycoside hydrolase family 9" evidence="9">
    <location>
        <begin position="113"/>
        <end position="564"/>
    </location>
</feature>
<evidence type="ECO:0000256" key="6">
    <source>
        <dbReference type="PROSITE-ProRule" id="PRU10059"/>
    </source>
</evidence>
<accession>A0ABV4HQL0</accession>
<evidence type="ECO:0000313" key="12">
    <source>
        <dbReference type="Proteomes" id="UP001566331"/>
    </source>
</evidence>
<evidence type="ECO:0000256" key="7">
    <source>
        <dbReference type="PROSITE-ProRule" id="PRU10060"/>
    </source>
</evidence>
<dbReference type="Pfam" id="PF02927">
    <property type="entry name" value="CelD_N"/>
    <property type="match status" value="1"/>
</dbReference>
<dbReference type="Proteomes" id="UP001566331">
    <property type="component" value="Unassembled WGS sequence"/>
</dbReference>
<dbReference type="PANTHER" id="PTHR22298">
    <property type="entry name" value="ENDO-1,4-BETA-GLUCANASE"/>
    <property type="match status" value="1"/>
</dbReference>
<comment type="caution">
    <text evidence="11">The sequence shown here is derived from an EMBL/GenBank/DDBJ whole genome shotgun (WGS) entry which is preliminary data.</text>
</comment>
<dbReference type="InterPro" id="IPR018221">
    <property type="entry name" value="Glyco_hydro_9_His_AS"/>
</dbReference>
<dbReference type="PROSITE" id="PS00592">
    <property type="entry name" value="GH9_2"/>
    <property type="match status" value="1"/>
</dbReference>
<keyword evidence="8" id="KW-0732">Signal</keyword>
<feature type="active site" evidence="7">
    <location>
        <position position="552"/>
    </location>
</feature>
<evidence type="ECO:0000256" key="1">
    <source>
        <dbReference type="ARBA" id="ARBA00007072"/>
    </source>
</evidence>
<keyword evidence="4 6" id="KW-0326">Glycosidase</keyword>
<dbReference type="SUPFAM" id="SSF81296">
    <property type="entry name" value="E set domains"/>
    <property type="match status" value="1"/>
</dbReference>
<keyword evidence="8" id="KW-0136">Cellulose degradation</keyword>
<name>A0ABV4HQL0_9GAMM</name>
<sequence>MKRALLLILLLPLLAHAGDAAGPAIRLNQVGYLPAAHKLAVAPADAADGFVVEDAATGEPAFTGKLGVASTWPPSGQRVRIADFSALDAPGRYRLRIRGLPPSDEFVVADDAYAALAAASLKAFYFNRAGTALEPRHAGRYARAAGHPDDVVRVHASATSESRPEDTEISAPKGWYDAGDYNKYIVNSGIATYTLLAAWEAFPQVFAAQDLGIPESGGDVPDLLDEAWWNLEWMLAMQDPADGGVYHKLTTLQFAGFAMPERAREPRYVVQKSTAAALNLAAVMAQASRVYAPFEAHFPGVPERMLKASRAAWAWASKHPDAVYRQPDDVGTGAYGDQALDDEFAWAAAELYIATGEEAFRDAFVARGVEAGVPSWNSVGGLAWMSLASLASRPDRRMPHAMRERVEREIDGVAGELLREWSRSAYRVAMGGPDFVWGSSAVALNQAMLLVQAYRLNGQRDYLDAAQSQLDYVLGRNPLARSYVTGFGARPPMHVHHRVSGADGIVDPVPGWLAGGPNPGQQDAKDCSGRPYPSKVPALSYIDDVCSYASNEVAINWNAPLVYVVAALQALTESQGGDP</sequence>
<dbReference type="SUPFAM" id="SSF48208">
    <property type="entry name" value="Six-hairpin glycosidases"/>
    <property type="match status" value="1"/>
</dbReference>
<dbReference type="InterPro" id="IPR008928">
    <property type="entry name" value="6-hairpin_glycosidase_sf"/>
</dbReference>
<organism evidence="11 12">
    <name type="scientific">Luteimonas salinilitoris</name>
    <dbReference type="NCBI Taxonomy" id="3237697"/>
    <lineage>
        <taxon>Bacteria</taxon>
        <taxon>Pseudomonadati</taxon>
        <taxon>Pseudomonadota</taxon>
        <taxon>Gammaproteobacteria</taxon>
        <taxon>Lysobacterales</taxon>
        <taxon>Lysobacteraceae</taxon>
        <taxon>Luteimonas</taxon>
    </lineage>
</organism>
<dbReference type="InterPro" id="IPR012341">
    <property type="entry name" value="6hp_glycosidase-like_sf"/>
</dbReference>
<feature type="active site" evidence="6">
    <location>
        <position position="496"/>
    </location>
</feature>
<keyword evidence="12" id="KW-1185">Reference proteome</keyword>
<evidence type="ECO:0000256" key="4">
    <source>
        <dbReference type="ARBA" id="ARBA00023295"/>
    </source>
</evidence>
<dbReference type="CDD" id="cd02850">
    <property type="entry name" value="E_set_Cellulase_N"/>
    <property type="match status" value="1"/>
</dbReference>
<reference evidence="11 12" key="1">
    <citation type="submission" date="2024-07" db="EMBL/GenBank/DDBJ databases">
        <title>Luteimonas salilacus sp. nov., isolated from the shore soil of Salt Lake in Tibet of China.</title>
        <authorList>
            <person name="Zhang X."/>
            <person name="Li A."/>
        </authorList>
    </citation>
    <scope>NUCLEOTIDE SEQUENCE [LARGE SCALE GENOMIC DNA]</scope>
    <source>
        <strain evidence="11 12">B3-2-R+30</strain>
    </source>
</reference>
<feature type="active site" evidence="7">
    <location>
        <position position="543"/>
    </location>
</feature>
<feature type="chain" id="PRO_5044985632" description="Endoglucanase" evidence="8">
    <location>
        <begin position="18"/>
        <end position="579"/>
    </location>
</feature>
<dbReference type="Pfam" id="PF00759">
    <property type="entry name" value="Glyco_hydro_9"/>
    <property type="match status" value="1"/>
</dbReference>
<gene>
    <name evidence="11" type="ORF">AB6713_10455</name>
</gene>
<evidence type="ECO:0000256" key="5">
    <source>
        <dbReference type="ARBA" id="ARBA00023326"/>
    </source>
</evidence>
<dbReference type="EMBL" id="JBFWIC010000012">
    <property type="protein sequence ID" value="MEZ0475032.1"/>
    <property type="molecule type" value="Genomic_DNA"/>
</dbReference>
<evidence type="ECO:0000313" key="11">
    <source>
        <dbReference type="EMBL" id="MEZ0475032.1"/>
    </source>
</evidence>
<dbReference type="InterPro" id="IPR013783">
    <property type="entry name" value="Ig-like_fold"/>
</dbReference>
<keyword evidence="5 6" id="KW-0624">Polysaccharide degradation</keyword>
<comment type="catalytic activity">
    <reaction evidence="8">
        <text>Endohydrolysis of (1-&gt;4)-beta-D-glucosidic linkages in cellulose, lichenin and cereal beta-D-glucans.</text>
        <dbReference type="EC" id="3.2.1.4"/>
    </reaction>
</comment>
<evidence type="ECO:0000259" key="10">
    <source>
        <dbReference type="Pfam" id="PF02927"/>
    </source>
</evidence>
<dbReference type="EC" id="3.2.1.4" evidence="8"/>
<dbReference type="GO" id="GO:0016787">
    <property type="term" value="F:hydrolase activity"/>
    <property type="evidence" value="ECO:0007669"/>
    <property type="project" value="UniProtKB-KW"/>
</dbReference>
<proteinExistence type="inferred from homology"/>
<comment type="similarity">
    <text evidence="1 6 8">Belongs to the glycosyl hydrolase 9 (cellulase E) family.</text>
</comment>
<evidence type="ECO:0000259" key="9">
    <source>
        <dbReference type="Pfam" id="PF00759"/>
    </source>
</evidence>
<dbReference type="InterPro" id="IPR033126">
    <property type="entry name" value="Glyco_hydro_9_Asp/Glu_AS"/>
</dbReference>
<dbReference type="Gene3D" id="1.50.10.10">
    <property type="match status" value="1"/>
</dbReference>
<feature type="domain" description="Cellulase Ig-like" evidence="10">
    <location>
        <begin position="21"/>
        <end position="99"/>
    </location>
</feature>
<dbReference type="InterPro" id="IPR001701">
    <property type="entry name" value="Glyco_hydro_9"/>
</dbReference>
<evidence type="ECO:0000256" key="8">
    <source>
        <dbReference type="RuleBase" id="RU361166"/>
    </source>
</evidence>
<evidence type="ECO:0000256" key="3">
    <source>
        <dbReference type="ARBA" id="ARBA00023277"/>
    </source>
</evidence>
<dbReference type="PROSITE" id="PS00698">
    <property type="entry name" value="GH9_3"/>
    <property type="match status" value="1"/>
</dbReference>
<dbReference type="InterPro" id="IPR004197">
    <property type="entry name" value="Cellulase_Ig-like"/>
</dbReference>
<dbReference type="Gene3D" id="2.60.40.10">
    <property type="entry name" value="Immunoglobulins"/>
    <property type="match status" value="1"/>
</dbReference>
<keyword evidence="3 6" id="KW-0119">Carbohydrate metabolism</keyword>
<evidence type="ECO:0000256" key="2">
    <source>
        <dbReference type="ARBA" id="ARBA00022801"/>
    </source>
</evidence>
<keyword evidence="2 6" id="KW-0378">Hydrolase</keyword>
<protein>
    <recommendedName>
        <fullName evidence="8">Endoglucanase</fullName>
        <ecNumber evidence="8">3.2.1.4</ecNumber>
    </recommendedName>
</protein>